<organism evidence="2 3">
    <name type="scientific">Ligilactobacillus ruminis DSM 20403 = NBRC 102161</name>
    <dbReference type="NCBI Taxonomy" id="1423798"/>
    <lineage>
        <taxon>Bacteria</taxon>
        <taxon>Bacillati</taxon>
        <taxon>Bacillota</taxon>
        <taxon>Bacilli</taxon>
        <taxon>Lactobacillales</taxon>
        <taxon>Lactobacillaceae</taxon>
        <taxon>Ligilactobacillus</taxon>
    </lineage>
</organism>
<feature type="transmembrane region" description="Helical" evidence="1">
    <location>
        <begin position="418"/>
        <end position="436"/>
    </location>
</feature>
<dbReference type="RefSeq" id="WP_225354890.1">
    <property type="nucleotide sequence ID" value="NZ_AYYL01000016.1"/>
</dbReference>
<proteinExistence type="predicted"/>
<feature type="transmembrane region" description="Helical" evidence="1">
    <location>
        <begin position="355"/>
        <end position="371"/>
    </location>
</feature>
<feature type="transmembrane region" description="Helical" evidence="1">
    <location>
        <begin position="323"/>
        <end position="346"/>
    </location>
</feature>
<feature type="transmembrane region" description="Helical" evidence="1">
    <location>
        <begin position="296"/>
        <end position="317"/>
    </location>
</feature>
<keyword evidence="1" id="KW-0812">Transmembrane</keyword>
<evidence type="ECO:0000313" key="3">
    <source>
        <dbReference type="Proteomes" id="UP000182635"/>
    </source>
</evidence>
<name>A0A1I2RV45_9LACO</name>
<evidence type="ECO:0000313" key="2">
    <source>
        <dbReference type="EMBL" id="SFG43943.1"/>
    </source>
</evidence>
<feature type="transmembrane region" description="Helical" evidence="1">
    <location>
        <begin position="75"/>
        <end position="95"/>
    </location>
</feature>
<sequence>MIKEKYDKNLVVCILCSLVMAAAIFGYFIYKGKGAFTVVSDFNGQQLTFAASARQALLANPLGQWVWNLDLGASLINGFGFYNLGSPFFWISILFSKISFPYLAGFLYILKYVVASVTAYFYIKLFVKDSKYAVIGSLLYAFSGFQTTNLMFFHFHDVVAFFPLMLLGLELVIKDKKYMPFFIFAVFLNCIVNYFFFIQEVIFLILYFVIREWDKIRDKFFWKKSVRFMCGGILGVGMAAVLFLPSIIYISGNPRSESSFYLQNLVYDTRNLLFIIKGIILPGDVMRSQSILLDSNFNSTSCYLPLFGALFAIMYAFKNRDWLRNLLIALSVITIFPMLQLVFVLFKGEFIYQRWWYMLVIVMALATSLVLERIDEYPIVKFASIYAAFIGVFYLAIRYLKFDQAASKIIYHQDRFSLFALIAILSALSLIILHLIKQLKFIPVLGLTMSCCVLTTFMTLSYYRKGTNTFAYMAQYKTGEKLKVINDQYRYNSANNILTMTGEAGGTGSFSSTVENSSREYDMLFDNYKITETRSAVLYHNYTINTTMSGNSTDDARVLLLGGKYVVTQDKNVQNIVKRYKSDGEKYYVQEIKACPIGFAVDEYMTQSSLMKLPVEKRALAMMNAALIDGSDLSDVDDFAKKYDGKVSAKEKYKYVGRTVKERVKNFKRDNTGFSCSTDYKKGKLVWFSVPYDKGWDATLDGKKIEIIKSAGMMAVKVPKGEHNLVFKYHTPGFKLGIIVSIISFIVFGIYGAILVFRKRIN</sequence>
<accession>A0A1I2RV45</accession>
<reference evidence="3" key="1">
    <citation type="submission" date="2016-10" db="EMBL/GenBank/DDBJ databases">
        <authorList>
            <person name="Varghese N."/>
            <person name="Submissions S."/>
        </authorList>
    </citation>
    <scope>NUCLEOTIDE SEQUENCE [LARGE SCALE GENOMIC DNA]</scope>
    <source>
        <strain evidence="3">DSM 20403</strain>
    </source>
</reference>
<dbReference type="PANTHER" id="PTHR38454:SF1">
    <property type="entry name" value="INTEGRAL MEMBRANE PROTEIN"/>
    <property type="match status" value="1"/>
</dbReference>
<feature type="transmembrane region" description="Helical" evidence="1">
    <location>
        <begin position="226"/>
        <end position="250"/>
    </location>
</feature>
<dbReference type="InterPro" id="IPR018580">
    <property type="entry name" value="Uncharacterised_YfhO"/>
</dbReference>
<evidence type="ECO:0000256" key="1">
    <source>
        <dbReference type="SAM" id="Phobius"/>
    </source>
</evidence>
<dbReference type="AlphaFoldDB" id="A0A1I2RV45"/>
<feature type="transmembrane region" description="Helical" evidence="1">
    <location>
        <begin position="442"/>
        <end position="463"/>
    </location>
</feature>
<feature type="transmembrane region" description="Helical" evidence="1">
    <location>
        <begin position="181"/>
        <end position="210"/>
    </location>
</feature>
<feature type="transmembrane region" description="Helical" evidence="1">
    <location>
        <begin position="736"/>
        <end position="757"/>
    </location>
</feature>
<feature type="transmembrane region" description="Helical" evidence="1">
    <location>
        <begin position="102"/>
        <end position="123"/>
    </location>
</feature>
<dbReference type="EMBL" id="FOPI01000021">
    <property type="protein sequence ID" value="SFG43943.1"/>
    <property type="molecule type" value="Genomic_DNA"/>
</dbReference>
<keyword evidence="1" id="KW-1133">Transmembrane helix</keyword>
<dbReference type="Pfam" id="PF09586">
    <property type="entry name" value="YfhO"/>
    <property type="match status" value="2"/>
</dbReference>
<protein>
    <submittedName>
        <fullName evidence="2">Membrane protein YfhO</fullName>
    </submittedName>
</protein>
<feature type="transmembrane region" description="Helical" evidence="1">
    <location>
        <begin position="377"/>
        <end position="397"/>
    </location>
</feature>
<keyword evidence="1" id="KW-0472">Membrane</keyword>
<dbReference type="Proteomes" id="UP000182635">
    <property type="component" value="Unassembled WGS sequence"/>
</dbReference>
<feature type="transmembrane region" description="Helical" evidence="1">
    <location>
        <begin position="9"/>
        <end position="30"/>
    </location>
</feature>
<gene>
    <name evidence="2" type="ORF">SAMN02910432_01380</name>
</gene>
<dbReference type="PANTHER" id="PTHR38454">
    <property type="entry name" value="INTEGRAL MEMBRANE PROTEIN-RELATED"/>
    <property type="match status" value="1"/>
</dbReference>